<dbReference type="Gene3D" id="3.30.710.10">
    <property type="entry name" value="Potassium Channel Kv1.1, Chain A"/>
    <property type="match status" value="3"/>
</dbReference>
<dbReference type="OMA" id="WAWAVLD"/>
<dbReference type="HOGENOM" id="CLU_288053_0_0_1"/>
<evidence type="ECO:0000256" key="1">
    <source>
        <dbReference type="SAM" id="MobiDB-lite"/>
    </source>
</evidence>
<gene>
    <name evidence="3" type="ORF">BN946_scf185008.g80</name>
</gene>
<dbReference type="OrthoDB" id="3164835at2759"/>
<evidence type="ECO:0000313" key="3">
    <source>
        <dbReference type="EMBL" id="CDO73318.1"/>
    </source>
</evidence>
<dbReference type="Pfam" id="PF00651">
    <property type="entry name" value="BTB"/>
    <property type="match status" value="3"/>
</dbReference>
<accession>A0A060SLN2</accession>
<dbReference type="InterPro" id="IPR000210">
    <property type="entry name" value="BTB/POZ_dom"/>
</dbReference>
<dbReference type="CDD" id="cd18186">
    <property type="entry name" value="BTB_POZ_ZBTB_KLHL-like"/>
    <property type="match status" value="2"/>
</dbReference>
<comment type="caution">
    <text evidence="3">The sequence shown here is derived from an EMBL/GenBank/DDBJ whole genome shotgun (WGS) entry which is preliminary data.</text>
</comment>
<feature type="domain" description="BTB" evidence="2">
    <location>
        <begin position="16"/>
        <end position="47"/>
    </location>
</feature>
<reference evidence="3" key="1">
    <citation type="submission" date="2014-01" db="EMBL/GenBank/DDBJ databases">
        <title>The genome of the white-rot fungus Pycnoporus cinnabarinus: a basidiomycete model with a versatile arsenal for lignocellulosic biomass breakdown.</title>
        <authorList>
            <person name="Levasseur A."/>
            <person name="Lomascolo A."/>
            <person name="Ruiz-Duenas F.J."/>
            <person name="Uzan E."/>
            <person name="Piumi F."/>
            <person name="Kues U."/>
            <person name="Ram A.F.J."/>
            <person name="Murat C."/>
            <person name="Haon M."/>
            <person name="Benoit I."/>
            <person name="Arfi Y."/>
            <person name="Chevret D."/>
            <person name="Drula E."/>
            <person name="Kwon M.J."/>
            <person name="Gouret P."/>
            <person name="Lesage-Meessen L."/>
            <person name="Lombard V."/>
            <person name="Mariette J."/>
            <person name="Noirot C."/>
            <person name="Park J."/>
            <person name="Patyshakuliyeva A."/>
            <person name="Wieneger R.A.B."/>
            <person name="Wosten H.A.B."/>
            <person name="Martin F."/>
            <person name="Coutinho P.M."/>
            <person name="de Vries R."/>
            <person name="Martinez A.T."/>
            <person name="Klopp C."/>
            <person name="Pontarotti P."/>
            <person name="Henrissat B."/>
            <person name="Record E."/>
        </authorList>
    </citation>
    <scope>NUCLEOTIDE SEQUENCE [LARGE SCALE GENOMIC DNA]</scope>
    <source>
        <strain evidence="3">BRFM137</strain>
    </source>
</reference>
<feature type="region of interest" description="Disordered" evidence="1">
    <location>
        <begin position="1042"/>
        <end position="1068"/>
    </location>
</feature>
<dbReference type="InterPro" id="IPR011333">
    <property type="entry name" value="SKP1/BTB/POZ_sf"/>
</dbReference>
<dbReference type="AlphaFoldDB" id="A0A060SLN2"/>
<keyword evidence="4" id="KW-1185">Reference proteome</keyword>
<dbReference type="Proteomes" id="UP000029665">
    <property type="component" value="Unassembled WGS sequence"/>
</dbReference>
<dbReference type="STRING" id="5643.A0A060SLN2"/>
<feature type="compositionally biased region" description="Basic and acidic residues" evidence="1">
    <location>
        <begin position="1042"/>
        <end position="1056"/>
    </location>
</feature>
<evidence type="ECO:0000313" key="4">
    <source>
        <dbReference type="Proteomes" id="UP000029665"/>
    </source>
</evidence>
<dbReference type="EMBL" id="CCBP010000120">
    <property type="protein sequence ID" value="CDO73318.1"/>
    <property type="molecule type" value="Genomic_DNA"/>
</dbReference>
<dbReference type="PROSITE" id="PS50097">
    <property type="entry name" value="BTB"/>
    <property type="match status" value="2"/>
</dbReference>
<feature type="domain" description="BTB" evidence="2">
    <location>
        <begin position="533"/>
        <end position="563"/>
    </location>
</feature>
<protein>
    <recommendedName>
        <fullName evidence="2">BTB domain-containing protein</fullName>
    </recommendedName>
</protein>
<organism evidence="3 4">
    <name type="scientific">Pycnoporus cinnabarinus</name>
    <name type="common">Cinnabar-red polypore</name>
    <name type="synonym">Trametes cinnabarina</name>
    <dbReference type="NCBI Taxonomy" id="5643"/>
    <lineage>
        <taxon>Eukaryota</taxon>
        <taxon>Fungi</taxon>
        <taxon>Dikarya</taxon>
        <taxon>Basidiomycota</taxon>
        <taxon>Agaricomycotina</taxon>
        <taxon>Agaricomycetes</taxon>
        <taxon>Polyporales</taxon>
        <taxon>Polyporaceae</taxon>
        <taxon>Trametes</taxon>
    </lineage>
</organism>
<feature type="compositionally biased region" description="Polar residues" evidence="1">
    <location>
        <begin position="1057"/>
        <end position="1068"/>
    </location>
</feature>
<dbReference type="SMART" id="SM00225">
    <property type="entry name" value="BTB"/>
    <property type="match status" value="4"/>
</dbReference>
<sequence length="1068" mass="119073">MLDPPVYQRPFADASADIIFCSSDHVCFKLHKLVLMLASAFFKDMFSLPQPFAGLSPLAGSAEEPAKHDGLPVVHVAEPGTVLEGLFRLCYPIRDPPLDTLEEVRPLLEAALKYQMQEAVEITTRRLRELAPSAPLRVYAVACRLSLQDVMRVAAQAVFDQKLTEAYVNELEELPVSDYRRLLWYCFNQKQTAPDPSAFSLAFDDAARSKCPPQPQTADELRKVLDSSDMFAGGSTRAEIHKVVIQMSDGQTVELSEDMLRLFSPVLAQDVSKTSPPAGSPPVLTVPESSAVILLLLMMCHPLAAMPAIDPSELPFLLDAAEKYQMKKPIYILREQLSNLKEDSSVDSAWLYFVACHFRLRSLAQASALRCLRRDLASERFPNVDFSGVTAGTFWRLLDYQRRCRAATRALIDADPATWMSGEWQKKTRCGRWDDCQACWLSGLMQAVRKMPWPSSADLRQEAVMEASISSSLCSNCQRPRSIVALFGFISYVSETIQKRVNELPLDSQAGDPMAIPLPVVRRPCPLFSHSSADVVFCSADHVNFKLHKIILALASEFFEDMFAIPQPVMIEGAGRSEKEVRREELDGLPVVHVTEPSTVLEGLFRLCYPMEDPPLATVDEVRVTLEAAMKYEMREAIGILTRRLIAQAETEPLRVFSIGYCFSLDDVVSTAARAVCTQKVQDSYVKELEEIPVHVYRRLLSWCDGGGTSSFKISESKQKKKSRKSQKPLFESFTEDIACTTLTPRMSSLFEAHGADLLIHTADGAEFGVSKDILRLASPVLYEQLASTPTDESDSPRPIPEVIVVPESSDVMRILLNACYPVAPLQVASTDLSVIVHALAAAEKYGMDKAVWQLRTCLTLLEHEPAVDPVALYFVACRFSLRELARTAAKKTLRKDLISGSVSFPDVDAFSGVSAGHLWRLLDYHRRCRAAVRSMVDDSANAWMSEEWKTNLRVCKAPYNYVGLKTVCWLPRYMSALQRKAWPNSADAGDEAVLAESMNVNDSLKSSSTCYDSTCQKAKGFMLLYRFSKYVAETLEARENEVTLEWKEPEPKADSKTQTSAETPIST</sequence>
<dbReference type="SUPFAM" id="SSF54695">
    <property type="entry name" value="POZ domain"/>
    <property type="match status" value="3"/>
</dbReference>
<name>A0A060SLN2_PYCCI</name>
<proteinExistence type="predicted"/>
<evidence type="ECO:0000259" key="2">
    <source>
        <dbReference type="PROSITE" id="PS50097"/>
    </source>
</evidence>